<comment type="function">
    <text evidence="9">Involved in the transport of molybdenum into the cell. Part of the binding-protein-dependent transport system ModABCD.</text>
</comment>
<evidence type="ECO:0000256" key="9">
    <source>
        <dbReference type="ARBA" id="ARBA00056002"/>
    </source>
</evidence>
<dbReference type="Pfam" id="PF13531">
    <property type="entry name" value="SBP_bac_11"/>
    <property type="match status" value="1"/>
</dbReference>
<evidence type="ECO:0000256" key="6">
    <source>
        <dbReference type="ARBA" id="ARBA00022729"/>
    </source>
</evidence>
<dbReference type="GO" id="GO:0030288">
    <property type="term" value="C:outer membrane-bounded periplasmic space"/>
    <property type="evidence" value="ECO:0007669"/>
    <property type="project" value="TreeGrafter"/>
</dbReference>
<evidence type="ECO:0000256" key="14">
    <source>
        <dbReference type="SAM" id="SignalP"/>
    </source>
</evidence>
<evidence type="ECO:0000313" key="15">
    <source>
        <dbReference type="EMBL" id="CEN55938.1"/>
    </source>
</evidence>
<evidence type="ECO:0000256" key="13">
    <source>
        <dbReference type="PIRSR" id="PIRSR004846-1"/>
    </source>
</evidence>
<accession>A0A0B7IXV5</accession>
<keyword evidence="4" id="KW-1003">Cell membrane</keyword>
<dbReference type="GO" id="GO:0005886">
    <property type="term" value="C:plasma membrane"/>
    <property type="evidence" value="ECO:0007669"/>
    <property type="project" value="UniProtKB-SubCell"/>
</dbReference>
<dbReference type="EMBL" id="LN794158">
    <property type="protein sequence ID" value="CEN55938.1"/>
    <property type="molecule type" value="Genomic_DNA"/>
</dbReference>
<comment type="similarity">
    <text evidence="2">Belongs to the bacterial solute-binding protein ModA family.</text>
</comment>
<keyword evidence="13" id="KW-0500">Molybdenum</keyword>
<evidence type="ECO:0000256" key="3">
    <source>
        <dbReference type="ARBA" id="ARBA00022448"/>
    </source>
</evidence>
<dbReference type="AlphaFoldDB" id="A0A0B7IXV5"/>
<dbReference type="OrthoDB" id="9785015at2"/>
<comment type="subcellular location">
    <subcellularLocation>
        <location evidence="1">Cell membrane</location>
    </subcellularLocation>
</comment>
<reference evidence="16" key="1">
    <citation type="submission" date="2014-12" db="EMBL/GenBank/DDBJ databases">
        <authorList>
            <person name="Salcher M.M."/>
        </authorList>
    </citation>
    <scope>NUCLEOTIDE SEQUENCE [LARGE SCALE GENOMIC DNA]</scope>
    <source>
        <strain evidence="16">MMS-10A-171</strain>
    </source>
</reference>
<dbReference type="STRING" id="1581680.BN1209_0895"/>
<dbReference type="KEGG" id="mbac:BN1209_0895"/>
<protein>
    <recommendedName>
        <fullName evidence="11">Molybdate-binding protein ModA</fullName>
    </recommendedName>
    <alternativeName>
        <fullName evidence="12">Molybdate/tungstate-binding protein ModA</fullName>
    </alternativeName>
</protein>
<keyword evidence="16" id="KW-1185">Reference proteome</keyword>
<gene>
    <name evidence="15" type="primary">modA</name>
    <name evidence="15" type="ORF">BN1209_0895</name>
</gene>
<dbReference type="Gene3D" id="3.40.190.10">
    <property type="entry name" value="Periplasmic binding protein-like II"/>
    <property type="match status" value="2"/>
</dbReference>
<sequence length="252" mass="27542">MIKKRYVFVIAFLVAAYAHAEEKLTVFAAASLTNALTEVDAQYEKATGIKVVHSFAASSALAKQIENGAPADIFISADLKWMDYLQDKSLINKATRRDLLGNALVLIAPKGKAFAVKFDKSFDISKAFDGRLCTGDTESVPVGIYAKEALTNLGWWKDLKSRVVGTQDVRGALAFVERGECLAGIVYETDAKISTKVDLLGAFPEVSHSQVVYPVAAIANTKDNVKGYLNYLQSQDSLNVFKKYGFTINPKQ</sequence>
<name>A0A0B7IXV5_9PROT</name>
<dbReference type="Proteomes" id="UP000056322">
    <property type="component" value="Chromosome 1"/>
</dbReference>
<dbReference type="PANTHER" id="PTHR30632">
    <property type="entry name" value="MOLYBDATE-BINDING PERIPLASMIC PROTEIN"/>
    <property type="match status" value="1"/>
</dbReference>
<evidence type="ECO:0000256" key="2">
    <source>
        <dbReference type="ARBA" id="ARBA00009175"/>
    </source>
</evidence>
<dbReference type="GO" id="GO:0015689">
    <property type="term" value="P:molybdate ion transport"/>
    <property type="evidence" value="ECO:0007669"/>
    <property type="project" value="InterPro"/>
</dbReference>
<proteinExistence type="inferred from homology"/>
<dbReference type="PANTHER" id="PTHR30632:SF17">
    <property type="entry name" value="MOLYBDATE-BINDING PROTEIN MODA"/>
    <property type="match status" value="1"/>
</dbReference>
<feature type="binding site" evidence="13">
    <location>
        <position position="58"/>
    </location>
    <ligand>
        <name>molybdate</name>
        <dbReference type="ChEBI" id="CHEBI:36264"/>
    </ligand>
</feature>
<evidence type="ECO:0000256" key="5">
    <source>
        <dbReference type="ARBA" id="ARBA00022723"/>
    </source>
</evidence>
<evidence type="ECO:0000256" key="1">
    <source>
        <dbReference type="ARBA" id="ARBA00004236"/>
    </source>
</evidence>
<dbReference type="CDD" id="cd13536">
    <property type="entry name" value="PBP2_EcModA"/>
    <property type="match status" value="1"/>
</dbReference>
<dbReference type="PIRSF" id="PIRSF004846">
    <property type="entry name" value="ModA"/>
    <property type="match status" value="1"/>
</dbReference>
<dbReference type="HOGENOM" id="CLU_065520_3_0_4"/>
<evidence type="ECO:0000313" key="16">
    <source>
        <dbReference type="Proteomes" id="UP000056322"/>
    </source>
</evidence>
<keyword evidence="7" id="KW-0472">Membrane</keyword>
<evidence type="ECO:0000256" key="7">
    <source>
        <dbReference type="ARBA" id="ARBA00023136"/>
    </source>
</evidence>
<dbReference type="NCBIfam" id="TIGR01256">
    <property type="entry name" value="modA"/>
    <property type="match status" value="1"/>
</dbReference>
<keyword evidence="3" id="KW-0813">Transport</keyword>
<dbReference type="RefSeq" id="WP_045751132.1">
    <property type="nucleotide sequence ID" value="NZ_LN794158.1"/>
</dbReference>
<dbReference type="GO" id="GO:0030973">
    <property type="term" value="F:molybdate ion binding"/>
    <property type="evidence" value="ECO:0007669"/>
    <property type="project" value="TreeGrafter"/>
</dbReference>
<dbReference type="InterPro" id="IPR005950">
    <property type="entry name" value="ModA"/>
</dbReference>
<feature type="signal peptide" evidence="14">
    <location>
        <begin position="1"/>
        <end position="20"/>
    </location>
</feature>
<dbReference type="NCBIfam" id="NF007958">
    <property type="entry name" value="PRK10677.1"/>
    <property type="match status" value="1"/>
</dbReference>
<feature type="chain" id="PRO_5002117074" description="Molybdate-binding protein ModA" evidence="14">
    <location>
        <begin position="21"/>
        <end position="252"/>
    </location>
</feature>
<evidence type="ECO:0000256" key="8">
    <source>
        <dbReference type="ARBA" id="ARBA00023245"/>
    </source>
</evidence>
<evidence type="ECO:0000256" key="4">
    <source>
        <dbReference type="ARBA" id="ARBA00022475"/>
    </source>
</evidence>
<dbReference type="GO" id="GO:0046872">
    <property type="term" value="F:metal ion binding"/>
    <property type="evidence" value="ECO:0007669"/>
    <property type="project" value="UniProtKB-KW"/>
</dbReference>
<keyword evidence="5 13" id="KW-0479">Metal-binding</keyword>
<evidence type="ECO:0000256" key="10">
    <source>
        <dbReference type="ARBA" id="ARBA00062515"/>
    </source>
</evidence>
<evidence type="ECO:0000256" key="11">
    <source>
        <dbReference type="ARBA" id="ARBA00073171"/>
    </source>
</evidence>
<dbReference type="FunFam" id="3.40.190.10:FF:000030">
    <property type="entry name" value="Molybdate ABC transporter substrate-binding protein"/>
    <property type="match status" value="1"/>
</dbReference>
<dbReference type="InterPro" id="IPR050682">
    <property type="entry name" value="ModA/WtpA"/>
</dbReference>
<feature type="binding site" evidence="13">
    <location>
        <position position="169"/>
    </location>
    <ligand>
        <name>molybdate</name>
        <dbReference type="ChEBI" id="CHEBI:36264"/>
    </ligand>
</feature>
<keyword evidence="8" id="KW-0826">Tungsten</keyword>
<comment type="subunit">
    <text evidence="10">The complex is composed of two ATP-binding proteins (ModC), two transmembrane proteins (ModB) and a solute-binding protein (ModA).</text>
</comment>
<evidence type="ECO:0000256" key="12">
    <source>
        <dbReference type="ARBA" id="ARBA00078141"/>
    </source>
</evidence>
<keyword evidence="6 14" id="KW-0732">Signal</keyword>
<organism evidence="15 16">
    <name type="scientific">Candidatus Methylopumilus turicensis</name>
    <dbReference type="NCBI Taxonomy" id="1581680"/>
    <lineage>
        <taxon>Bacteria</taxon>
        <taxon>Pseudomonadati</taxon>
        <taxon>Pseudomonadota</taxon>
        <taxon>Betaproteobacteria</taxon>
        <taxon>Nitrosomonadales</taxon>
        <taxon>Methylophilaceae</taxon>
        <taxon>Candidatus Methylopumilus</taxon>
    </lineage>
</organism>
<feature type="binding site" evidence="13">
    <location>
        <position position="31"/>
    </location>
    <ligand>
        <name>molybdate</name>
        <dbReference type="ChEBI" id="CHEBI:36264"/>
    </ligand>
</feature>
<feature type="binding site" evidence="13">
    <location>
        <position position="187"/>
    </location>
    <ligand>
        <name>molybdate</name>
        <dbReference type="ChEBI" id="CHEBI:36264"/>
    </ligand>
</feature>
<dbReference type="SUPFAM" id="SSF53850">
    <property type="entry name" value="Periplasmic binding protein-like II"/>
    <property type="match status" value="1"/>
</dbReference>